<organism evidence="8">
    <name type="scientific">marine sediment metagenome</name>
    <dbReference type="NCBI Taxonomy" id="412755"/>
    <lineage>
        <taxon>unclassified sequences</taxon>
        <taxon>metagenomes</taxon>
        <taxon>ecological metagenomes</taxon>
    </lineage>
</organism>
<keyword evidence="5 6" id="KW-0472">Membrane</keyword>
<feature type="transmembrane region" description="Helical" evidence="6">
    <location>
        <begin position="99"/>
        <end position="122"/>
    </location>
</feature>
<dbReference type="Pfam" id="PF02687">
    <property type="entry name" value="FtsX"/>
    <property type="match status" value="1"/>
</dbReference>
<keyword evidence="2" id="KW-1003">Cell membrane</keyword>
<sequence>LLGYSLTLFLSLVGFATYFYMSARQRGSIYGILRSLGLSTTQMYGSLVLEQIILIISGLGLGILLGSILNKLILPGLPISFADIPPIPPFVPQSDWYSVIRLILIMIGGFMFTLAVGTFLLWRIKLHQVLRVGEE</sequence>
<keyword evidence="4 6" id="KW-1133">Transmembrane helix</keyword>
<evidence type="ECO:0000259" key="7">
    <source>
        <dbReference type="Pfam" id="PF02687"/>
    </source>
</evidence>
<evidence type="ECO:0000313" key="8">
    <source>
        <dbReference type="EMBL" id="GAG28769.1"/>
    </source>
</evidence>
<feature type="transmembrane region" description="Helical" evidence="6">
    <location>
        <begin position="44"/>
        <end position="69"/>
    </location>
</feature>
<gene>
    <name evidence="8" type="ORF">S01H1_73288</name>
</gene>
<feature type="non-terminal residue" evidence="8">
    <location>
        <position position="1"/>
    </location>
</feature>
<dbReference type="InterPro" id="IPR003838">
    <property type="entry name" value="ABC3_permease_C"/>
</dbReference>
<reference evidence="8" key="1">
    <citation type="journal article" date="2014" name="Front. Microbiol.">
        <title>High frequency of phylogenetically diverse reductive dehalogenase-homologous genes in deep subseafloor sedimentary metagenomes.</title>
        <authorList>
            <person name="Kawai M."/>
            <person name="Futagami T."/>
            <person name="Toyoda A."/>
            <person name="Takaki Y."/>
            <person name="Nishi S."/>
            <person name="Hori S."/>
            <person name="Arai W."/>
            <person name="Tsubouchi T."/>
            <person name="Morono Y."/>
            <person name="Uchiyama I."/>
            <person name="Ito T."/>
            <person name="Fujiyama A."/>
            <person name="Inagaki F."/>
            <person name="Takami H."/>
        </authorList>
    </citation>
    <scope>NUCLEOTIDE SEQUENCE</scope>
    <source>
        <strain evidence="8">Expedition CK06-06</strain>
    </source>
</reference>
<protein>
    <recommendedName>
        <fullName evidence="7">ABC3 transporter permease C-terminal domain-containing protein</fullName>
    </recommendedName>
</protein>
<evidence type="ECO:0000256" key="3">
    <source>
        <dbReference type="ARBA" id="ARBA00022692"/>
    </source>
</evidence>
<proteinExistence type="predicted"/>
<evidence type="ECO:0000256" key="6">
    <source>
        <dbReference type="SAM" id="Phobius"/>
    </source>
</evidence>
<dbReference type="GO" id="GO:0005886">
    <property type="term" value="C:plasma membrane"/>
    <property type="evidence" value="ECO:0007669"/>
    <property type="project" value="UniProtKB-SubCell"/>
</dbReference>
<comment type="caution">
    <text evidence="8">The sequence shown here is derived from an EMBL/GenBank/DDBJ whole genome shotgun (WGS) entry which is preliminary data.</text>
</comment>
<evidence type="ECO:0000256" key="2">
    <source>
        <dbReference type="ARBA" id="ARBA00022475"/>
    </source>
</evidence>
<evidence type="ECO:0000256" key="4">
    <source>
        <dbReference type="ARBA" id="ARBA00022989"/>
    </source>
</evidence>
<dbReference type="AlphaFoldDB" id="X0WCS3"/>
<accession>X0WCS3</accession>
<evidence type="ECO:0000256" key="1">
    <source>
        <dbReference type="ARBA" id="ARBA00004651"/>
    </source>
</evidence>
<keyword evidence="3 6" id="KW-0812">Transmembrane</keyword>
<feature type="transmembrane region" description="Helical" evidence="6">
    <location>
        <begin position="6"/>
        <end position="23"/>
    </location>
</feature>
<comment type="subcellular location">
    <subcellularLocation>
        <location evidence="1">Cell membrane</location>
        <topology evidence="1">Multi-pass membrane protein</topology>
    </subcellularLocation>
</comment>
<feature type="domain" description="ABC3 transporter permease C-terminal" evidence="7">
    <location>
        <begin position="5"/>
        <end position="123"/>
    </location>
</feature>
<name>X0WCS3_9ZZZZ</name>
<evidence type="ECO:0000256" key="5">
    <source>
        <dbReference type="ARBA" id="ARBA00023136"/>
    </source>
</evidence>
<dbReference type="EMBL" id="BARS01048961">
    <property type="protein sequence ID" value="GAG28769.1"/>
    <property type="molecule type" value="Genomic_DNA"/>
</dbReference>